<comment type="caution">
    <text evidence="3">The sequence shown here is derived from an EMBL/GenBank/DDBJ whole genome shotgun (WGS) entry which is preliminary data.</text>
</comment>
<evidence type="ECO:0000313" key="4">
    <source>
        <dbReference type="Proteomes" id="UP000320333"/>
    </source>
</evidence>
<feature type="transmembrane region" description="Helical" evidence="2">
    <location>
        <begin position="281"/>
        <end position="303"/>
    </location>
</feature>
<feature type="transmembrane region" description="Helical" evidence="2">
    <location>
        <begin position="139"/>
        <end position="161"/>
    </location>
</feature>
<evidence type="ECO:0000256" key="2">
    <source>
        <dbReference type="SAM" id="Phobius"/>
    </source>
</evidence>
<dbReference type="Proteomes" id="UP000320333">
    <property type="component" value="Unassembled WGS sequence"/>
</dbReference>
<feature type="transmembrane region" description="Helical" evidence="2">
    <location>
        <begin position="492"/>
        <end position="512"/>
    </location>
</feature>
<reference evidence="3 4" key="1">
    <citation type="journal article" date="2019" name="Sci. Rep.">
        <title>Comparative genomics of chytrid fungi reveal insights into the obligate biotrophic and pathogenic lifestyle of Synchytrium endobioticum.</title>
        <authorList>
            <person name="van de Vossenberg B.T.L.H."/>
            <person name="Warris S."/>
            <person name="Nguyen H.D.T."/>
            <person name="van Gent-Pelzer M.P.E."/>
            <person name="Joly D.L."/>
            <person name="van de Geest H.C."/>
            <person name="Bonants P.J.M."/>
            <person name="Smith D.S."/>
            <person name="Levesque C.A."/>
            <person name="van der Lee T.A.J."/>
        </authorList>
    </citation>
    <scope>NUCLEOTIDE SEQUENCE [LARGE SCALE GENOMIC DNA]</scope>
    <source>
        <strain evidence="3 4">CBS 675.73</strain>
    </source>
</reference>
<dbReference type="OrthoDB" id="2134834at2759"/>
<accession>A0A507FLV7</accession>
<keyword evidence="2" id="KW-0812">Transmembrane</keyword>
<feature type="region of interest" description="Disordered" evidence="1">
    <location>
        <begin position="713"/>
        <end position="749"/>
    </location>
</feature>
<feature type="transmembrane region" description="Helical" evidence="2">
    <location>
        <begin position="181"/>
        <end position="203"/>
    </location>
</feature>
<gene>
    <name evidence="3" type="ORF">CcCBS67573_g01375</name>
</gene>
<dbReference type="AlphaFoldDB" id="A0A507FLV7"/>
<protein>
    <submittedName>
        <fullName evidence="3">Uncharacterized protein</fullName>
    </submittedName>
</protein>
<organism evidence="3 4">
    <name type="scientific">Chytriomyces confervae</name>
    <dbReference type="NCBI Taxonomy" id="246404"/>
    <lineage>
        <taxon>Eukaryota</taxon>
        <taxon>Fungi</taxon>
        <taxon>Fungi incertae sedis</taxon>
        <taxon>Chytridiomycota</taxon>
        <taxon>Chytridiomycota incertae sedis</taxon>
        <taxon>Chytridiomycetes</taxon>
        <taxon>Chytridiales</taxon>
        <taxon>Chytriomycetaceae</taxon>
        <taxon>Chytriomyces</taxon>
    </lineage>
</organism>
<feature type="transmembrane region" description="Helical" evidence="2">
    <location>
        <begin position="113"/>
        <end position="133"/>
    </location>
</feature>
<feature type="transmembrane region" description="Helical" evidence="2">
    <location>
        <begin position="626"/>
        <end position="649"/>
    </location>
</feature>
<evidence type="ECO:0000256" key="1">
    <source>
        <dbReference type="SAM" id="MobiDB-lite"/>
    </source>
</evidence>
<feature type="transmembrane region" description="Helical" evidence="2">
    <location>
        <begin position="655"/>
        <end position="675"/>
    </location>
</feature>
<dbReference type="EMBL" id="QEAP01000022">
    <property type="protein sequence ID" value="TPX77389.1"/>
    <property type="molecule type" value="Genomic_DNA"/>
</dbReference>
<name>A0A507FLV7_9FUNG</name>
<feature type="transmembrane region" description="Helical" evidence="2">
    <location>
        <begin position="519"/>
        <end position="540"/>
    </location>
</feature>
<feature type="transmembrane region" description="Helical" evidence="2">
    <location>
        <begin position="560"/>
        <end position="583"/>
    </location>
</feature>
<sequence>MVRAMRPKAIVFFSRALTLRSMDYDSGQPGQYLKTSRNHQAYPQTPIVSPICQPKGESEAYEDPTHSAAVHGLTPRRIIVIAFFVITMLMSVFSIGIIVSHQSEIKYALAKKINLALGVVFFVHAAMGIYVTVDMSNEVFSWVTLLVLVASCACTLVFQMLMLYQVVHKLSVMHAPFWKPISILAVVIIVAAKGLSFALVFYISSINLNSIEVESNFISAFHTAIGFISKIANLVGNLVFDLYKVYAVAWYTFFIQRNIISQLKVDTIGDHGSGKSVVKRLNILMTLCMILCIITLVVAILGFEILHHAVAVSLESTAGVMILALNVWLDMHFQLAGKFHSKHNSKGDSGKISSRTSRTFAKTAPYEDAPLLKGDSPATMESVRRAGSIATPGPMKRNSSIVVAEEEMARRHHNEPIFEKNARVRIVKQTSKMTQKSKDYEDPTQAGASHALTPRRIIVIAFFGVTMLMSIFSVGIIVHHQTESNYALAKKISIATGVVFFVHAATGIYVTVDLSNEVFSWVTLLVLVVSCASTLMFQMLMLYQVVQKLSVMQAPFWKPISIFSAVVIVAAKGLSFALVFYIAGINLNSVKAESNFISAFHTAIGFISKIVDTIGDHDGVKSVIKWLNVLMTLCGMICVVTLVVAILGFEILHHAVAVSLESTAGVMMLALNIWLDMHFKLALKLHSKLSCKSGSGKSGTQASSSFAKTAPYEDAPLLKGDTPTTIESVRRSTPLGPMKRNTSMVPSDL</sequence>
<proteinExistence type="predicted"/>
<keyword evidence="4" id="KW-1185">Reference proteome</keyword>
<feature type="transmembrane region" description="Helical" evidence="2">
    <location>
        <begin position="457"/>
        <end position="480"/>
    </location>
</feature>
<feature type="compositionally biased region" description="Polar residues" evidence="1">
    <location>
        <begin position="740"/>
        <end position="749"/>
    </location>
</feature>
<feature type="transmembrane region" description="Helical" evidence="2">
    <location>
        <begin position="78"/>
        <end position="101"/>
    </location>
</feature>
<evidence type="ECO:0000313" key="3">
    <source>
        <dbReference type="EMBL" id="TPX77389.1"/>
    </source>
</evidence>
<keyword evidence="2" id="KW-0472">Membrane</keyword>
<keyword evidence="2" id="KW-1133">Transmembrane helix</keyword>
<feature type="transmembrane region" description="Helical" evidence="2">
    <location>
        <begin position="309"/>
        <end position="329"/>
    </location>
</feature>